<keyword evidence="11" id="KW-1185">Reference proteome</keyword>
<dbReference type="InterPro" id="IPR002058">
    <property type="entry name" value="PAP_assoc"/>
</dbReference>
<dbReference type="GO" id="GO:0031123">
    <property type="term" value="P:RNA 3'-end processing"/>
    <property type="evidence" value="ECO:0007669"/>
    <property type="project" value="TreeGrafter"/>
</dbReference>
<dbReference type="InterPro" id="IPR054708">
    <property type="entry name" value="MTPAP-like_central"/>
</dbReference>
<comment type="cofactor">
    <cofactor evidence="1">
        <name>Mn(2+)</name>
        <dbReference type="ChEBI" id="CHEBI:29035"/>
    </cofactor>
</comment>
<dbReference type="SUPFAM" id="SSF81301">
    <property type="entry name" value="Nucleotidyltransferase"/>
    <property type="match status" value="1"/>
</dbReference>
<reference evidence="11" key="1">
    <citation type="journal article" date="2010" name="Nature">
        <title>The Amphimedon queenslandica genome and the evolution of animal complexity.</title>
        <authorList>
            <person name="Srivastava M."/>
            <person name="Simakov O."/>
            <person name="Chapman J."/>
            <person name="Fahey B."/>
            <person name="Gauthier M.E."/>
            <person name="Mitros T."/>
            <person name="Richards G.S."/>
            <person name="Conaco C."/>
            <person name="Dacre M."/>
            <person name="Hellsten U."/>
            <person name="Larroux C."/>
            <person name="Putnam N.H."/>
            <person name="Stanke M."/>
            <person name="Adamska M."/>
            <person name="Darling A."/>
            <person name="Degnan S.M."/>
            <person name="Oakley T.H."/>
            <person name="Plachetzki D.C."/>
            <person name="Zhai Y."/>
            <person name="Adamski M."/>
            <person name="Calcino A."/>
            <person name="Cummins S.F."/>
            <person name="Goodstein D.M."/>
            <person name="Harris C."/>
            <person name="Jackson D.J."/>
            <person name="Leys S.P."/>
            <person name="Shu S."/>
            <person name="Woodcroft B.J."/>
            <person name="Vervoort M."/>
            <person name="Kosik K.S."/>
            <person name="Manning G."/>
            <person name="Degnan B.M."/>
            <person name="Rokhsar D.S."/>
        </authorList>
    </citation>
    <scope>NUCLEOTIDE SEQUENCE [LARGE SCALE GENOMIC DNA]</scope>
</reference>
<dbReference type="eggNOG" id="KOG1906">
    <property type="taxonomic scope" value="Eukaryota"/>
</dbReference>
<dbReference type="OrthoDB" id="273917at2759"/>
<dbReference type="STRING" id="400682.A0A1X7VI37"/>
<feature type="domain" description="PAP-associated" evidence="8">
    <location>
        <begin position="281"/>
        <end position="335"/>
    </location>
</feature>
<evidence type="ECO:0000256" key="2">
    <source>
        <dbReference type="ARBA" id="ARBA00008593"/>
    </source>
</evidence>
<keyword evidence="4" id="KW-0808">Transferase</keyword>
<dbReference type="SUPFAM" id="SSF81631">
    <property type="entry name" value="PAP/OAS1 substrate-binding domain"/>
    <property type="match status" value="1"/>
</dbReference>
<evidence type="ECO:0000259" key="9">
    <source>
        <dbReference type="Pfam" id="PF22600"/>
    </source>
</evidence>
<dbReference type="GO" id="GO:0031499">
    <property type="term" value="C:TRAMP complex"/>
    <property type="evidence" value="ECO:0007669"/>
    <property type="project" value="TreeGrafter"/>
</dbReference>
<accession>A0A1X7VI37</accession>
<comment type="similarity">
    <text evidence="2">Belongs to the DNA polymerase type-B-like family.</text>
</comment>
<dbReference type="InterPro" id="IPR043519">
    <property type="entry name" value="NT_sf"/>
</dbReference>
<reference evidence="10" key="2">
    <citation type="submission" date="2017-05" db="UniProtKB">
        <authorList>
            <consortium name="EnsemblMetazoa"/>
        </authorList>
    </citation>
    <scope>IDENTIFICATION</scope>
</reference>
<evidence type="ECO:0000313" key="10">
    <source>
        <dbReference type="EnsemblMetazoa" id="Aqu2.1.39137_001"/>
    </source>
</evidence>
<dbReference type="OMA" id="LIGWLEM"/>
<dbReference type="EnsemblMetazoa" id="XM_019993438.1">
    <property type="protein sequence ID" value="XP_019848997.1"/>
    <property type="gene ID" value="LOC100634010"/>
</dbReference>
<feature type="compositionally biased region" description="Low complexity" evidence="7">
    <location>
        <begin position="48"/>
        <end position="64"/>
    </location>
</feature>
<evidence type="ECO:0000313" key="11">
    <source>
        <dbReference type="Proteomes" id="UP000007879"/>
    </source>
</evidence>
<evidence type="ECO:0000256" key="7">
    <source>
        <dbReference type="SAM" id="MobiDB-lite"/>
    </source>
</evidence>
<dbReference type="EnsemblMetazoa" id="XM_003384304.2">
    <property type="protein sequence ID" value="XP_003384352.1"/>
    <property type="gene ID" value="LOC100634010"/>
</dbReference>
<evidence type="ECO:0000256" key="5">
    <source>
        <dbReference type="ARBA" id="ARBA00022723"/>
    </source>
</evidence>
<dbReference type="FunFam" id="1.10.1410.10:FF:000003">
    <property type="entry name" value="non-canonical poly(A) RNA polymerase PAPD7"/>
    <property type="match status" value="1"/>
</dbReference>
<dbReference type="CDD" id="cd05402">
    <property type="entry name" value="NT_PAP_TUTase"/>
    <property type="match status" value="1"/>
</dbReference>
<dbReference type="GO" id="GO:0046872">
    <property type="term" value="F:metal ion binding"/>
    <property type="evidence" value="ECO:0007669"/>
    <property type="project" value="UniProtKB-KW"/>
</dbReference>
<dbReference type="KEGG" id="aqu:100634010"/>
<feature type="domain" description="Poly(A) RNA polymerase mitochondrial-like central palm" evidence="9">
    <location>
        <begin position="94"/>
        <end position="225"/>
    </location>
</feature>
<dbReference type="InParanoid" id="A0A1X7VI37"/>
<keyword evidence="6" id="KW-0460">Magnesium</keyword>
<dbReference type="GO" id="GO:0003729">
    <property type="term" value="F:mRNA binding"/>
    <property type="evidence" value="ECO:0007669"/>
    <property type="project" value="TreeGrafter"/>
</dbReference>
<organism evidence="10">
    <name type="scientific">Amphimedon queenslandica</name>
    <name type="common">Sponge</name>
    <dbReference type="NCBI Taxonomy" id="400682"/>
    <lineage>
        <taxon>Eukaryota</taxon>
        <taxon>Metazoa</taxon>
        <taxon>Porifera</taxon>
        <taxon>Demospongiae</taxon>
        <taxon>Heteroscleromorpha</taxon>
        <taxon>Haplosclerida</taxon>
        <taxon>Niphatidae</taxon>
        <taxon>Amphimedon</taxon>
    </lineage>
</organism>
<dbReference type="PANTHER" id="PTHR23092">
    <property type="entry name" value="POLY(A) RNA POLYMERASE"/>
    <property type="match status" value="1"/>
</dbReference>
<evidence type="ECO:0000256" key="6">
    <source>
        <dbReference type="ARBA" id="ARBA00022842"/>
    </source>
</evidence>
<dbReference type="PANTHER" id="PTHR23092:SF15">
    <property type="entry name" value="INACTIVE NON-CANONICAL POLY(A) RNA POLYMERASE PROTEIN TRF4-2-RELATED"/>
    <property type="match status" value="1"/>
</dbReference>
<protein>
    <recommendedName>
        <fullName evidence="3">polynucleotide adenylyltransferase</fullName>
        <ecNumber evidence="3">2.7.7.19</ecNumber>
    </recommendedName>
</protein>
<dbReference type="GO" id="GO:1990817">
    <property type="term" value="F:poly(A) RNA polymerase activity"/>
    <property type="evidence" value="ECO:0007669"/>
    <property type="project" value="UniProtKB-EC"/>
</dbReference>
<dbReference type="InterPro" id="IPR045862">
    <property type="entry name" value="Trf4-like"/>
</dbReference>
<dbReference type="EnsemblMetazoa" id="Aqu2.1.39137_001">
    <property type="protein sequence ID" value="Aqu2.1.39137_001"/>
    <property type="gene ID" value="Aqu2.1.39137"/>
</dbReference>
<dbReference type="EC" id="2.7.7.19" evidence="3"/>
<proteinExistence type="inferred from homology"/>
<dbReference type="Pfam" id="PF03828">
    <property type="entry name" value="PAP_assoc"/>
    <property type="match status" value="1"/>
</dbReference>
<dbReference type="Gene3D" id="3.30.460.10">
    <property type="entry name" value="Beta Polymerase, domain 2"/>
    <property type="match status" value="1"/>
</dbReference>
<name>A0A1X7VI37_AMPQE</name>
<dbReference type="AlphaFoldDB" id="A0A1X7VI37"/>
<evidence type="ECO:0000259" key="8">
    <source>
        <dbReference type="Pfam" id="PF03828"/>
    </source>
</evidence>
<dbReference type="GO" id="GO:0005730">
    <property type="term" value="C:nucleolus"/>
    <property type="evidence" value="ECO:0007669"/>
    <property type="project" value="TreeGrafter"/>
</dbReference>
<dbReference type="FunCoup" id="A0A1X7VI37">
    <property type="interactions" value="124"/>
</dbReference>
<feature type="region of interest" description="Disordered" evidence="7">
    <location>
        <begin position="37"/>
        <end position="74"/>
    </location>
</feature>
<dbReference type="Proteomes" id="UP000007879">
    <property type="component" value="Unassembled WGS sequence"/>
</dbReference>
<gene>
    <name evidence="10" type="primary">100634010</name>
</gene>
<evidence type="ECO:0000256" key="1">
    <source>
        <dbReference type="ARBA" id="ARBA00001936"/>
    </source>
</evidence>
<sequence length="462" mass="52141">MSTALGIQRGNTDSSAVETWSRMEKNAFPGVETLIRNSPSHPQPEYLSIEASSSSGKSSAQSSSQTKRHITGESTETCTPWVRQEYSNDMIGFHEEIVHFYSYMSPKRSERCMRLRVFEKVKAIILKLWPRAQVYPFGSFCTNLYLPTSDIDIVVLGEWLALPLFSLEDAFLKAQIAIEDSIMVLDKTTVPIIKFTDRETEVKVDISFNQETGIYSANLICQYVQQFPYLPYLALIVKQFLAQRQLNEVYYGGINSYSLILMLVSFFQMHARNEVADVSSNLGVLLMEFFELYGRTFNYTKVAISIIDGGCYFPKEALLDGMEDSLLYIQDPLEQRENACRGCYGIMQVKAAFEHAYNLLHTILMAREDGTATRGTSLLSRIIQISKEVESYRNWTESTWGSATISSPPPFSLTTPIYSPLGIQGAMMHPPQYLYSSPLAPIPPHHSSYSHQKPDAEAATNN</sequence>
<dbReference type="Pfam" id="PF22600">
    <property type="entry name" value="MTPAP-like_central"/>
    <property type="match status" value="1"/>
</dbReference>
<dbReference type="Gene3D" id="1.10.1410.10">
    <property type="match status" value="1"/>
</dbReference>
<dbReference type="FunFam" id="3.30.460.10:FF:000006">
    <property type="entry name" value="non-canonical poly(A) RNA polymerase PAPD5"/>
    <property type="match status" value="1"/>
</dbReference>
<keyword evidence="5" id="KW-0479">Metal-binding</keyword>
<evidence type="ECO:0000256" key="3">
    <source>
        <dbReference type="ARBA" id="ARBA00012388"/>
    </source>
</evidence>
<evidence type="ECO:0000256" key="4">
    <source>
        <dbReference type="ARBA" id="ARBA00022679"/>
    </source>
</evidence>
<dbReference type="GO" id="GO:0043634">
    <property type="term" value="P:polyadenylation-dependent ncRNA catabolic process"/>
    <property type="evidence" value="ECO:0007669"/>
    <property type="project" value="TreeGrafter"/>
</dbReference>